<dbReference type="RefSeq" id="WP_386057667.1">
    <property type="nucleotide sequence ID" value="NZ_JBHTKL010000001.1"/>
</dbReference>
<feature type="site" description="Important for catalytic activity" evidence="7">
    <location>
        <position position="262"/>
    </location>
</feature>
<dbReference type="Gene3D" id="3.30.1490.480">
    <property type="entry name" value="Endolytic murein transglycosylase"/>
    <property type="match status" value="1"/>
</dbReference>
<protein>
    <recommendedName>
        <fullName evidence="7">Endolytic murein transglycosylase</fullName>
        <ecNumber evidence="7">4.2.2.29</ecNumber>
    </recommendedName>
    <alternativeName>
        <fullName evidence="7">Peptidoglycan lytic transglycosylase</fullName>
    </alternativeName>
    <alternativeName>
        <fullName evidence="7">Peptidoglycan polymerization terminase</fullName>
    </alternativeName>
</protein>
<dbReference type="Pfam" id="PF02618">
    <property type="entry name" value="YceG"/>
    <property type="match status" value="1"/>
</dbReference>
<reference evidence="9" key="1">
    <citation type="journal article" date="2019" name="Int. J. Syst. Evol. Microbiol.">
        <title>The Global Catalogue of Microorganisms (GCM) 10K type strain sequencing project: providing services to taxonomists for standard genome sequencing and annotation.</title>
        <authorList>
            <consortium name="The Broad Institute Genomics Platform"/>
            <consortium name="The Broad Institute Genome Sequencing Center for Infectious Disease"/>
            <person name="Wu L."/>
            <person name="Ma J."/>
        </authorList>
    </citation>
    <scope>NUCLEOTIDE SEQUENCE [LARGE SCALE GENOMIC DNA]</scope>
    <source>
        <strain evidence="9">CCUG 56607</strain>
    </source>
</reference>
<proteinExistence type="inferred from homology"/>
<evidence type="ECO:0000256" key="5">
    <source>
        <dbReference type="ARBA" id="ARBA00023239"/>
    </source>
</evidence>
<dbReference type="EC" id="4.2.2.29" evidence="7"/>
<dbReference type="EMBL" id="JBHTKL010000001">
    <property type="protein sequence ID" value="MFD1018852.1"/>
    <property type="molecule type" value="Genomic_DNA"/>
</dbReference>
<comment type="catalytic activity">
    <reaction evidence="7">
        <text>a peptidoglycan chain = a peptidoglycan chain with N-acetyl-1,6-anhydromuramyl-[peptide] at the reducing end + a peptidoglycan chain with N-acetylglucosamine at the non-reducing end.</text>
        <dbReference type="EC" id="4.2.2.29"/>
    </reaction>
</comment>
<gene>
    <name evidence="7 8" type="primary">mltG</name>
    <name evidence="8" type="ORF">ACFQ2J_06535</name>
</gene>
<keyword evidence="6 7" id="KW-0961">Cell wall biogenesis/degradation</keyword>
<keyword evidence="2 7" id="KW-0812">Transmembrane</keyword>
<dbReference type="InterPro" id="IPR003770">
    <property type="entry name" value="MLTG-like"/>
</dbReference>
<keyword evidence="1 7" id="KW-1003">Cell membrane</keyword>
<dbReference type="Proteomes" id="UP001596990">
    <property type="component" value="Unassembled WGS sequence"/>
</dbReference>
<evidence type="ECO:0000256" key="3">
    <source>
        <dbReference type="ARBA" id="ARBA00022989"/>
    </source>
</evidence>
<comment type="subcellular location">
    <subcellularLocation>
        <location evidence="7">Cell membrane</location>
        <topology evidence="7">Single-pass membrane protein</topology>
    </subcellularLocation>
</comment>
<evidence type="ECO:0000256" key="6">
    <source>
        <dbReference type="ARBA" id="ARBA00023316"/>
    </source>
</evidence>
<name>A0ABW3L0E6_9BACI</name>
<keyword evidence="3 7" id="KW-1133">Transmembrane helix</keyword>
<dbReference type="CDD" id="cd08010">
    <property type="entry name" value="MltG_like"/>
    <property type="match status" value="1"/>
</dbReference>
<evidence type="ECO:0000256" key="7">
    <source>
        <dbReference type="HAMAP-Rule" id="MF_02065"/>
    </source>
</evidence>
<evidence type="ECO:0000313" key="8">
    <source>
        <dbReference type="EMBL" id="MFD1018852.1"/>
    </source>
</evidence>
<dbReference type="PANTHER" id="PTHR30518:SF2">
    <property type="entry name" value="ENDOLYTIC MUREIN TRANSGLYCOSYLASE"/>
    <property type="match status" value="1"/>
</dbReference>
<evidence type="ECO:0000256" key="2">
    <source>
        <dbReference type="ARBA" id="ARBA00022692"/>
    </source>
</evidence>
<organism evidence="8 9">
    <name type="scientific">Thalassobacillus hwangdonensis</name>
    <dbReference type="NCBI Taxonomy" id="546108"/>
    <lineage>
        <taxon>Bacteria</taxon>
        <taxon>Bacillati</taxon>
        <taxon>Bacillota</taxon>
        <taxon>Bacilli</taxon>
        <taxon>Bacillales</taxon>
        <taxon>Bacillaceae</taxon>
        <taxon>Thalassobacillus</taxon>
    </lineage>
</organism>
<evidence type="ECO:0000256" key="1">
    <source>
        <dbReference type="ARBA" id="ARBA00022475"/>
    </source>
</evidence>
<keyword evidence="5 7" id="KW-0456">Lyase</keyword>
<keyword evidence="9" id="KW-1185">Reference proteome</keyword>
<accession>A0ABW3L0E6</accession>
<comment type="similarity">
    <text evidence="7">Belongs to the transglycosylase MltG family.</text>
</comment>
<feature type="transmembrane region" description="Helical" evidence="7">
    <location>
        <begin position="24"/>
        <end position="51"/>
    </location>
</feature>
<evidence type="ECO:0000313" key="9">
    <source>
        <dbReference type="Proteomes" id="UP001596990"/>
    </source>
</evidence>
<sequence length="376" mass="42500">MSDSNNFEKKYKDRAKKRGDEASLVRKIVITILTILLVIIIGGGVSGYLYVKSAMQPVDASDNSEIAINVPMGSSTSQIAEILEENGVIENSLIFRFYTKFKNESGFQAGEYSFSAAMTFDQIIESLKTGKVIRDPLFKVTIPEGRNLEQIAAIYAESPNTNFSEAEFMERANDEEYVQSLKSQFPSLLTDEILQEDIRYPLEGYLFASTYQFYSDNPSIEAIIQKMLEQTRDVVVPYKNAFEDKNMTIHEGITFASLLENEARSEEDRKKIAGVFYNRLDEGMPLQTDPTVLYALGKHKDRVLYEDLEVESPYNTYQIQGLPVGPISNFNKNALVAAAEPAENEYLYFLASSEDGTVYYAETLEKHNKLKAEHIN</sequence>
<dbReference type="PANTHER" id="PTHR30518">
    <property type="entry name" value="ENDOLYTIC MUREIN TRANSGLYCOSYLASE"/>
    <property type="match status" value="1"/>
</dbReference>
<evidence type="ECO:0000256" key="4">
    <source>
        <dbReference type="ARBA" id="ARBA00023136"/>
    </source>
</evidence>
<comment type="function">
    <text evidence="7">Functions as a peptidoglycan terminase that cleaves nascent peptidoglycan strands endolytically to terminate their elongation.</text>
</comment>
<dbReference type="HAMAP" id="MF_02065">
    <property type="entry name" value="MltG"/>
    <property type="match status" value="1"/>
</dbReference>
<keyword evidence="4 7" id="KW-0472">Membrane</keyword>
<comment type="caution">
    <text evidence="8">The sequence shown here is derived from an EMBL/GenBank/DDBJ whole genome shotgun (WGS) entry which is preliminary data.</text>
</comment>
<dbReference type="NCBIfam" id="TIGR00247">
    <property type="entry name" value="endolytic transglycosylase MltG"/>
    <property type="match status" value="1"/>
</dbReference>